<dbReference type="EMBL" id="MFNE01000035">
    <property type="protein sequence ID" value="OGG94750.1"/>
    <property type="molecule type" value="Genomic_DNA"/>
</dbReference>
<dbReference type="PANTHER" id="PTHR13799">
    <property type="entry name" value="NGG1 INTERACTING FACTOR 3"/>
    <property type="match status" value="1"/>
</dbReference>
<feature type="binding site" evidence="3">
    <location>
        <position position="65"/>
    </location>
    <ligand>
        <name>a divalent metal cation</name>
        <dbReference type="ChEBI" id="CHEBI:60240"/>
        <label>1</label>
    </ligand>
</feature>
<evidence type="ECO:0000313" key="5">
    <source>
        <dbReference type="Proteomes" id="UP000178449"/>
    </source>
</evidence>
<feature type="binding site" evidence="3">
    <location>
        <position position="64"/>
    </location>
    <ligand>
        <name>a divalent metal cation</name>
        <dbReference type="ChEBI" id="CHEBI:60240"/>
        <label>2</label>
    </ligand>
</feature>
<dbReference type="SUPFAM" id="SSF102705">
    <property type="entry name" value="NIF3 (NGG1p interacting factor 3)-like"/>
    <property type="match status" value="1"/>
</dbReference>
<feature type="binding site" evidence="3">
    <location>
        <position position="102"/>
    </location>
    <ligand>
        <name>a divalent metal cation</name>
        <dbReference type="ChEBI" id="CHEBI:60240"/>
        <label>1</label>
    </ligand>
</feature>
<evidence type="ECO:0000256" key="3">
    <source>
        <dbReference type="PIRSR" id="PIRSR602678-1"/>
    </source>
</evidence>
<dbReference type="Pfam" id="PF01784">
    <property type="entry name" value="DUF34_NIF3"/>
    <property type="match status" value="1"/>
</dbReference>
<dbReference type="STRING" id="1817772.A2527_06005"/>
<keyword evidence="2 3" id="KW-0479">Metal-binding</keyword>
<reference evidence="4 5" key="1">
    <citation type="journal article" date="2016" name="Nat. Commun.">
        <title>Thousands of microbial genomes shed light on interconnected biogeochemical processes in an aquifer system.</title>
        <authorList>
            <person name="Anantharaman K."/>
            <person name="Brown C.T."/>
            <person name="Hug L.A."/>
            <person name="Sharon I."/>
            <person name="Castelle C.J."/>
            <person name="Probst A.J."/>
            <person name="Thomas B.C."/>
            <person name="Singh A."/>
            <person name="Wilkins M.J."/>
            <person name="Karaoz U."/>
            <person name="Brodie E.L."/>
            <person name="Williams K.H."/>
            <person name="Hubbard S.S."/>
            <person name="Banfield J.F."/>
        </authorList>
    </citation>
    <scope>NUCLEOTIDE SEQUENCE [LARGE SCALE GENOMIC DNA]</scope>
</reference>
<dbReference type="Gene3D" id="3.40.1390.30">
    <property type="entry name" value="NIF3 (NGG1p interacting factor 3)-like"/>
    <property type="match status" value="2"/>
</dbReference>
<protein>
    <submittedName>
        <fullName evidence="4">Nif3-like dinuclear metal center hexameric protein</fullName>
    </submittedName>
</protein>
<accession>A0A1F6G9G5</accession>
<gene>
    <name evidence="4" type="ORF">A2527_06005</name>
</gene>
<dbReference type="AlphaFoldDB" id="A0A1F6G9G5"/>
<dbReference type="GO" id="GO:0046872">
    <property type="term" value="F:metal ion binding"/>
    <property type="evidence" value="ECO:0007669"/>
    <property type="project" value="UniProtKB-KW"/>
</dbReference>
<organism evidence="4 5">
    <name type="scientific">Candidatus Lambdaproteobacteria bacterium RIFOXYD2_FULL_50_16</name>
    <dbReference type="NCBI Taxonomy" id="1817772"/>
    <lineage>
        <taxon>Bacteria</taxon>
        <taxon>Pseudomonadati</taxon>
        <taxon>Pseudomonadota</taxon>
        <taxon>Candidatus Lambdaproteobacteria</taxon>
    </lineage>
</organism>
<feature type="binding site" evidence="3">
    <location>
        <position position="219"/>
    </location>
    <ligand>
        <name>a divalent metal cation</name>
        <dbReference type="ChEBI" id="CHEBI:60240"/>
        <label>1</label>
    </ligand>
</feature>
<dbReference type="NCBIfam" id="TIGR00486">
    <property type="entry name" value="YbgI_SA1388"/>
    <property type="match status" value="1"/>
</dbReference>
<dbReference type="InterPro" id="IPR002678">
    <property type="entry name" value="DUF34/NIF3"/>
</dbReference>
<evidence type="ECO:0000256" key="1">
    <source>
        <dbReference type="ARBA" id="ARBA00006964"/>
    </source>
</evidence>
<proteinExistence type="inferred from homology"/>
<evidence type="ECO:0000313" key="4">
    <source>
        <dbReference type="EMBL" id="OGG94750.1"/>
    </source>
</evidence>
<dbReference type="InterPro" id="IPR036069">
    <property type="entry name" value="DUF34/NIF3_sf"/>
</dbReference>
<dbReference type="PANTHER" id="PTHR13799:SF14">
    <property type="entry name" value="GTP CYCLOHYDROLASE 1 TYPE 2 HOMOLOG"/>
    <property type="match status" value="1"/>
</dbReference>
<dbReference type="GO" id="GO:0005737">
    <property type="term" value="C:cytoplasm"/>
    <property type="evidence" value="ECO:0007669"/>
    <property type="project" value="TreeGrafter"/>
</dbReference>
<name>A0A1F6G9G5_9PROT</name>
<sequence length="251" mass="27347">MKQIEVIEALDQKLEIERFADYGPNGLQVEGDGREVKQVALGVSLSLELIEVAAQNRADLIITHHGILWDGQDPRIQGPFAKKLKLLLANGMAAASYHLPLDFHPELGNNIGLARLLGLEEIEFILPKADYHIGVMGRPRQGGIEKLSSQIEKALGRTPQVLAFGPQVIKRLAIVSGGAQKSFIKVVQAGADAFLTGEASEQNYAEAQELGAHYIAAGHYATERLGILALENWLEEELGLDCLMIESENPL</sequence>
<comment type="similarity">
    <text evidence="1">Belongs to the GTP cyclohydrolase I type 2/NIF3 family.</text>
</comment>
<evidence type="ECO:0000256" key="2">
    <source>
        <dbReference type="ARBA" id="ARBA00022723"/>
    </source>
</evidence>
<comment type="caution">
    <text evidence="4">The sequence shown here is derived from an EMBL/GenBank/DDBJ whole genome shotgun (WGS) entry which is preliminary data.</text>
</comment>
<dbReference type="Proteomes" id="UP000178449">
    <property type="component" value="Unassembled WGS sequence"/>
</dbReference>
<feature type="binding site" evidence="3">
    <location>
        <position position="223"/>
    </location>
    <ligand>
        <name>a divalent metal cation</name>
        <dbReference type="ChEBI" id="CHEBI:60240"/>
        <label>1</label>
    </ligand>
</feature>